<organism evidence="2 3">
    <name type="scientific">Longimicrobium terrae</name>
    <dbReference type="NCBI Taxonomy" id="1639882"/>
    <lineage>
        <taxon>Bacteria</taxon>
        <taxon>Pseudomonadati</taxon>
        <taxon>Gemmatimonadota</taxon>
        <taxon>Longimicrobiia</taxon>
        <taxon>Longimicrobiales</taxon>
        <taxon>Longimicrobiaceae</taxon>
        <taxon>Longimicrobium</taxon>
    </lineage>
</organism>
<evidence type="ECO:0000313" key="3">
    <source>
        <dbReference type="Proteomes" id="UP000582837"/>
    </source>
</evidence>
<keyword evidence="1" id="KW-0472">Membrane</keyword>
<dbReference type="Proteomes" id="UP000582837">
    <property type="component" value="Unassembled WGS sequence"/>
</dbReference>
<dbReference type="AlphaFoldDB" id="A0A841H5L8"/>
<evidence type="ECO:0000256" key="1">
    <source>
        <dbReference type="SAM" id="Phobius"/>
    </source>
</evidence>
<keyword evidence="1" id="KW-0812">Transmembrane</keyword>
<feature type="transmembrane region" description="Helical" evidence="1">
    <location>
        <begin position="12"/>
        <end position="34"/>
    </location>
</feature>
<dbReference type="SUPFAM" id="SSF54523">
    <property type="entry name" value="Pili subunits"/>
    <property type="match status" value="1"/>
</dbReference>
<dbReference type="Gene3D" id="3.55.40.10">
    <property type="entry name" value="minor pseudopilin epsh domain"/>
    <property type="match status" value="1"/>
</dbReference>
<proteinExistence type="predicted"/>
<comment type="caution">
    <text evidence="2">The sequence shown here is derived from an EMBL/GenBank/DDBJ whole genome shotgun (WGS) entry which is preliminary data.</text>
</comment>
<protein>
    <submittedName>
        <fullName evidence="2">Tfp pilus assembly protein FimT</fullName>
    </submittedName>
</protein>
<keyword evidence="3" id="KW-1185">Reference proteome</keyword>
<gene>
    <name evidence="2" type="ORF">HNQ61_005044</name>
</gene>
<keyword evidence="1" id="KW-1133">Transmembrane helix</keyword>
<dbReference type="RefSeq" id="WP_170039203.1">
    <property type="nucleotide sequence ID" value="NZ_JABDTL010000002.1"/>
</dbReference>
<dbReference type="EMBL" id="JACHIA010000024">
    <property type="protein sequence ID" value="MBB6073377.1"/>
    <property type="molecule type" value="Genomic_DNA"/>
</dbReference>
<evidence type="ECO:0000313" key="2">
    <source>
        <dbReference type="EMBL" id="MBB6073377.1"/>
    </source>
</evidence>
<accession>A0A841H5L8</accession>
<sequence length="164" mass="17746">MEQPNQQSEGFTMVDVMVTLCIAGILWGLAAPAVNAELAGMRVRAASNTIAGDLAHVRSIAMRDGVGAVLLLESAADCVPRYRGRRAGHLYRVGTRGQAVERMRRVDLRGTGGRVCAEMNGDDTLTFTSRGMPRGFTNRTIWVWQGATTDSLTLSAVGRVLRVR</sequence>
<reference evidence="2 3" key="1">
    <citation type="submission" date="2020-08" db="EMBL/GenBank/DDBJ databases">
        <title>Genomic Encyclopedia of Type Strains, Phase IV (KMG-IV): sequencing the most valuable type-strain genomes for metagenomic binning, comparative biology and taxonomic classification.</title>
        <authorList>
            <person name="Goeker M."/>
        </authorList>
    </citation>
    <scope>NUCLEOTIDE SEQUENCE [LARGE SCALE GENOMIC DNA]</scope>
    <source>
        <strain evidence="2 3">DSM 29007</strain>
    </source>
</reference>
<dbReference type="InterPro" id="IPR045584">
    <property type="entry name" value="Pilin-like"/>
</dbReference>
<name>A0A841H5L8_9BACT</name>